<keyword evidence="2" id="KW-0479">Metal-binding</keyword>
<dbReference type="InterPro" id="IPR050668">
    <property type="entry name" value="Cytochrome_b5"/>
</dbReference>
<comment type="similarity">
    <text evidence="4">Belongs to the cytochrome b5 family.</text>
</comment>
<keyword evidence="3" id="KW-0408">Iron</keyword>
<keyword evidence="1" id="KW-0349">Heme</keyword>
<accession>A0A8S0ZG94</accession>
<evidence type="ECO:0000313" key="6">
    <source>
        <dbReference type="EMBL" id="CAB3232737.1"/>
    </source>
</evidence>
<dbReference type="GO" id="GO:0016020">
    <property type="term" value="C:membrane"/>
    <property type="evidence" value="ECO:0007669"/>
    <property type="project" value="TreeGrafter"/>
</dbReference>
<gene>
    <name evidence="6" type="ORF">APLA_LOCUS5782</name>
</gene>
<dbReference type="PROSITE" id="PS50255">
    <property type="entry name" value="CYTOCHROME_B5_2"/>
    <property type="match status" value="1"/>
</dbReference>
<dbReference type="PANTHER" id="PTHR19359">
    <property type="entry name" value="CYTOCHROME B5"/>
    <property type="match status" value="1"/>
</dbReference>
<dbReference type="Gene3D" id="3.10.120.10">
    <property type="entry name" value="Cytochrome b5-like heme/steroid binding domain"/>
    <property type="match status" value="1"/>
</dbReference>
<dbReference type="InterPro" id="IPR001199">
    <property type="entry name" value="Cyt_B5-like_heme/steroid-bd"/>
</dbReference>
<dbReference type="InterPro" id="IPR036400">
    <property type="entry name" value="Cyt_B5-like_heme/steroid_sf"/>
</dbReference>
<dbReference type="AlphaFoldDB" id="A0A8S0ZG94"/>
<dbReference type="SUPFAM" id="SSF55856">
    <property type="entry name" value="Cytochrome b5-like heme/steroid binding domain"/>
    <property type="match status" value="1"/>
</dbReference>
<sequence>MRAAGMPSHVFDVFIQRFVIGTLIPESSSARSPRATESCSLFVTSMGLCKYTTFVFDAASTPEQQINMTEYKSYTLAEVATRNGKGSQPLWIVYRDSVYDVSQYTHEHPGGVDAIADYAGKDGTKDFDDVGHSSDAKKILTKYKVGEIVEEEKKYDANGKKKKRVVPVQPGKPETRSCFNIITCGLIG</sequence>
<dbReference type="PRINTS" id="PR00363">
    <property type="entry name" value="CYTOCHROMEB5"/>
</dbReference>
<evidence type="ECO:0000256" key="3">
    <source>
        <dbReference type="ARBA" id="ARBA00023004"/>
    </source>
</evidence>
<feature type="domain" description="Cytochrome b5 heme-binding" evidence="5">
    <location>
        <begin position="71"/>
        <end position="149"/>
    </location>
</feature>
<dbReference type="GO" id="GO:0020037">
    <property type="term" value="F:heme binding"/>
    <property type="evidence" value="ECO:0007669"/>
    <property type="project" value="TreeGrafter"/>
</dbReference>
<dbReference type="EMBL" id="CADEBD010000291">
    <property type="protein sequence ID" value="CAB3232737.1"/>
    <property type="molecule type" value="Genomic_DNA"/>
</dbReference>
<name>A0A8S0ZG94_ARCPL</name>
<comment type="caution">
    <text evidence="6">The sequence shown here is derived from an EMBL/GenBank/DDBJ whole genome shotgun (WGS) entry which is preliminary data.</text>
</comment>
<evidence type="ECO:0000256" key="1">
    <source>
        <dbReference type="ARBA" id="ARBA00022617"/>
    </source>
</evidence>
<protein>
    <recommendedName>
        <fullName evidence="5">Cytochrome b5 heme-binding domain-containing protein</fullName>
    </recommendedName>
</protein>
<reference evidence="6 7" key="1">
    <citation type="submission" date="2020-04" db="EMBL/GenBank/DDBJ databases">
        <authorList>
            <person name="Wallbank WR R."/>
            <person name="Pardo Diaz C."/>
            <person name="Kozak K."/>
            <person name="Martin S."/>
            <person name="Jiggins C."/>
            <person name="Moest M."/>
            <person name="Warren A I."/>
            <person name="Byers J.R.P. K."/>
            <person name="Montejo-Kovacevich G."/>
            <person name="Yen C E."/>
        </authorList>
    </citation>
    <scope>NUCLEOTIDE SEQUENCE [LARGE SCALE GENOMIC DNA]</scope>
</reference>
<organism evidence="6 7">
    <name type="scientific">Arctia plantaginis</name>
    <name type="common">Wood tiger moth</name>
    <name type="synonym">Phalaena plantaginis</name>
    <dbReference type="NCBI Taxonomy" id="874455"/>
    <lineage>
        <taxon>Eukaryota</taxon>
        <taxon>Metazoa</taxon>
        <taxon>Ecdysozoa</taxon>
        <taxon>Arthropoda</taxon>
        <taxon>Hexapoda</taxon>
        <taxon>Insecta</taxon>
        <taxon>Pterygota</taxon>
        <taxon>Neoptera</taxon>
        <taxon>Endopterygota</taxon>
        <taxon>Lepidoptera</taxon>
        <taxon>Glossata</taxon>
        <taxon>Ditrysia</taxon>
        <taxon>Noctuoidea</taxon>
        <taxon>Erebidae</taxon>
        <taxon>Arctiinae</taxon>
        <taxon>Arctia</taxon>
    </lineage>
</organism>
<evidence type="ECO:0000259" key="5">
    <source>
        <dbReference type="PROSITE" id="PS50255"/>
    </source>
</evidence>
<dbReference type="OrthoDB" id="5951731at2759"/>
<evidence type="ECO:0000256" key="2">
    <source>
        <dbReference type="ARBA" id="ARBA00022723"/>
    </source>
</evidence>
<evidence type="ECO:0000313" key="7">
    <source>
        <dbReference type="Proteomes" id="UP000494256"/>
    </source>
</evidence>
<dbReference type="Proteomes" id="UP000494256">
    <property type="component" value="Unassembled WGS sequence"/>
</dbReference>
<proteinExistence type="inferred from homology"/>
<evidence type="ECO:0000256" key="4">
    <source>
        <dbReference type="ARBA" id="ARBA00038168"/>
    </source>
</evidence>
<dbReference type="SMART" id="SM01117">
    <property type="entry name" value="Cyt-b5"/>
    <property type="match status" value="1"/>
</dbReference>
<dbReference type="GO" id="GO:0046872">
    <property type="term" value="F:metal ion binding"/>
    <property type="evidence" value="ECO:0007669"/>
    <property type="project" value="UniProtKB-KW"/>
</dbReference>
<dbReference type="PANTHER" id="PTHR19359:SF95">
    <property type="entry name" value="CYTOCHROME B5 TYPE B"/>
    <property type="match status" value="1"/>
</dbReference>
<dbReference type="Pfam" id="PF00173">
    <property type="entry name" value="Cyt-b5"/>
    <property type="match status" value="1"/>
</dbReference>